<proteinExistence type="predicted"/>
<sequence>MDVLFEVLLRFPTDELCRLRLVCRSWRSLTTDQVFATAHASRVVDLTGIHTIRHGRYEVCVVDLSGNVVKRIPINHDGVCITQIDRVCVSEQILQPKLQVALKSMGALSPMFIFFISRSFLQPK</sequence>
<evidence type="ECO:0000259" key="1">
    <source>
        <dbReference type="SMART" id="SM00256"/>
    </source>
</evidence>
<keyword evidence="3" id="KW-1185">Reference proteome</keyword>
<dbReference type="SUPFAM" id="SSF81383">
    <property type="entry name" value="F-box domain"/>
    <property type="match status" value="1"/>
</dbReference>
<dbReference type="InterPro" id="IPR036047">
    <property type="entry name" value="F-box-like_dom_sf"/>
</dbReference>
<organism evidence="2 3">
    <name type="scientific">Digitaria exilis</name>
    <dbReference type="NCBI Taxonomy" id="1010633"/>
    <lineage>
        <taxon>Eukaryota</taxon>
        <taxon>Viridiplantae</taxon>
        <taxon>Streptophyta</taxon>
        <taxon>Embryophyta</taxon>
        <taxon>Tracheophyta</taxon>
        <taxon>Spermatophyta</taxon>
        <taxon>Magnoliopsida</taxon>
        <taxon>Liliopsida</taxon>
        <taxon>Poales</taxon>
        <taxon>Poaceae</taxon>
        <taxon>PACMAD clade</taxon>
        <taxon>Panicoideae</taxon>
        <taxon>Panicodae</taxon>
        <taxon>Paniceae</taxon>
        <taxon>Anthephorinae</taxon>
        <taxon>Digitaria</taxon>
    </lineage>
</organism>
<dbReference type="Gene3D" id="1.20.1280.50">
    <property type="match status" value="1"/>
</dbReference>
<dbReference type="InterPro" id="IPR001810">
    <property type="entry name" value="F-box_dom"/>
</dbReference>
<evidence type="ECO:0000313" key="3">
    <source>
        <dbReference type="Proteomes" id="UP000636709"/>
    </source>
</evidence>
<name>A0A835DZA1_9POAL</name>
<feature type="domain" description="F-box" evidence="1">
    <location>
        <begin position="1"/>
        <end position="39"/>
    </location>
</feature>
<dbReference type="EMBL" id="JACEFO010002611">
    <property type="protein sequence ID" value="KAF8654689.1"/>
    <property type="molecule type" value="Genomic_DNA"/>
</dbReference>
<protein>
    <recommendedName>
        <fullName evidence="1">F-box domain-containing protein</fullName>
    </recommendedName>
</protein>
<dbReference type="Proteomes" id="UP000636709">
    <property type="component" value="Unassembled WGS sequence"/>
</dbReference>
<comment type="caution">
    <text evidence="2">The sequence shown here is derived from an EMBL/GenBank/DDBJ whole genome shotgun (WGS) entry which is preliminary data.</text>
</comment>
<dbReference type="AlphaFoldDB" id="A0A835DZA1"/>
<dbReference type="SMART" id="SM00256">
    <property type="entry name" value="FBOX"/>
    <property type="match status" value="1"/>
</dbReference>
<evidence type="ECO:0000313" key="2">
    <source>
        <dbReference type="EMBL" id="KAF8654689.1"/>
    </source>
</evidence>
<dbReference type="Pfam" id="PF00646">
    <property type="entry name" value="F-box"/>
    <property type="match status" value="1"/>
</dbReference>
<accession>A0A835DZA1</accession>
<reference evidence="2" key="1">
    <citation type="submission" date="2020-07" db="EMBL/GenBank/DDBJ databases">
        <title>Genome sequence and genetic diversity analysis of an under-domesticated orphan crop, white fonio (Digitaria exilis).</title>
        <authorList>
            <person name="Bennetzen J.L."/>
            <person name="Chen S."/>
            <person name="Ma X."/>
            <person name="Wang X."/>
            <person name="Yssel A.E.J."/>
            <person name="Chaluvadi S.R."/>
            <person name="Johnson M."/>
            <person name="Gangashetty P."/>
            <person name="Hamidou F."/>
            <person name="Sanogo M.D."/>
            <person name="Zwaenepoel A."/>
            <person name="Wallace J."/>
            <person name="Van De Peer Y."/>
            <person name="Van Deynze A."/>
        </authorList>
    </citation>
    <scope>NUCLEOTIDE SEQUENCE</scope>
    <source>
        <tissue evidence="2">Leaves</tissue>
    </source>
</reference>
<gene>
    <name evidence="2" type="ORF">HU200_061490</name>
</gene>
<dbReference type="OrthoDB" id="1631251at2759"/>